<proteinExistence type="predicted"/>
<name>C8ZAL7_YEAS8</name>
<evidence type="ECO:0000313" key="1">
    <source>
        <dbReference type="EMBL" id="CAY80480.1"/>
    </source>
</evidence>
<evidence type="ECO:0000313" key="2">
    <source>
        <dbReference type="Proteomes" id="UP000000286"/>
    </source>
</evidence>
<dbReference type="AlphaFoldDB" id="C8ZAL7"/>
<gene>
    <name evidence="1" type="ORF">EC1118_1I12_1673g</name>
</gene>
<dbReference type="HOGENOM" id="CLU_2016516_0_0_1"/>
<accession>C8ZAL7</accession>
<sequence>MSHLTSAPGFEMSIFFEATHSNRQDSCMYLIEPLHLQGWKRGLSSVASPRQIRQVAPDGASSLKVAVSVSSFATLCSSSLNLETLTSESTSMTFTLLVSLIQLVVLLAKKTVFEISNKELFLT</sequence>
<dbReference type="Proteomes" id="UP000000286">
    <property type="component" value="Chromosome IX"/>
</dbReference>
<organism evidence="1 2">
    <name type="scientific">Saccharomyces cerevisiae (strain Lalvin EC1118 / Prise de mousse)</name>
    <name type="common">Baker's yeast</name>
    <dbReference type="NCBI Taxonomy" id="643680"/>
    <lineage>
        <taxon>Eukaryota</taxon>
        <taxon>Fungi</taxon>
        <taxon>Dikarya</taxon>
        <taxon>Ascomycota</taxon>
        <taxon>Saccharomycotina</taxon>
        <taxon>Saccharomycetes</taxon>
        <taxon>Saccharomycetales</taxon>
        <taxon>Saccharomycetaceae</taxon>
        <taxon>Saccharomyces</taxon>
    </lineage>
</organism>
<protein>
    <submittedName>
        <fullName evidence="1">EC1118_1I12_1673p</fullName>
    </submittedName>
</protein>
<reference evidence="1 2" key="1">
    <citation type="journal article" date="2009" name="Proc. Natl. Acad. Sci. U.S.A.">
        <title>Eukaryote-to-eukaryote gene transfer events revealed by the genome sequence of the wine yeast Saccharomyces cerevisiae EC1118.</title>
        <authorList>
            <person name="Novo M."/>
            <person name="Bigey F."/>
            <person name="Beyne E."/>
            <person name="Galeote V."/>
            <person name="Gavory F."/>
            <person name="Mallet S."/>
            <person name="Cambot B."/>
            <person name="Legras J.L."/>
            <person name="Wincker P."/>
            <person name="Casaregola S."/>
            <person name="Dequin S."/>
        </authorList>
    </citation>
    <scope>NUCLEOTIDE SEQUENCE [LARGE SCALE GENOMIC DNA]</scope>
    <source>
        <strain evidence="2">Lalvin EC1118 / Prise de mousse</strain>
    </source>
</reference>
<dbReference type="EMBL" id="FN393074">
    <property type="protein sequence ID" value="CAY80480.1"/>
    <property type="molecule type" value="Genomic_DNA"/>
</dbReference>